<evidence type="ECO:0000313" key="3">
    <source>
        <dbReference type="Proteomes" id="UP000886998"/>
    </source>
</evidence>
<comment type="caution">
    <text evidence="2">The sequence shown here is derived from an EMBL/GenBank/DDBJ whole genome shotgun (WGS) entry which is preliminary data.</text>
</comment>
<feature type="region of interest" description="Disordered" evidence="1">
    <location>
        <begin position="1"/>
        <end position="23"/>
    </location>
</feature>
<sequence>MALSDPSQRTGDKRLVRTSGVLPPRHHSLFEALSHRPPRCQSPKSDRPHQLSHKGLCLVYYDNSHTDQMTPSHVLCLQPTSEPRALIYQTRHV</sequence>
<protein>
    <submittedName>
        <fullName evidence="2">Uncharacterized protein</fullName>
    </submittedName>
</protein>
<dbReference type="AlphaFoldDB" id="A0A8X7CPA2"/>
<evidence type="ECO:0000256" key="1">
    <source>
        <dbReference type="SAM" id="MobiDB-lite"/>
    </source>
</evidence>
<accession>A0A8X7CPA2</accession>
<proteinExistence type="predicted"/>
<dbReference type="EMBL" id="BMAV01021351">
    <property type="protein sequence ID" value="GFY75381.1"/>
    <property type="molecule type" value="Genomic_DNA"/>
</dbReference>
<dbReference type="Proteomes" id="UP000886998">
    <property type="component" value="Unassembled WGS sequence"/>
</dbReference>
<keyword evidence="3" id="KW-1185">Reference proteome</keyword>
<evidence type="ECO:0000313" key="2">
    <source>
        <dbReference type="EMBL" id="GFY75381.1"/>
    </source>
</evidence>
<gene>
    <name evidence="2" type="ORF">TNIN_51571</name>
</gene>
<name>A0A8X7CPA2_9ARAC</name>
<reference evidence="2" key="1">
    <citation type="submission" date="2020-08" db="EMBL/GenBank/DDBJ databases">
        <title>Multicomponent nature underlies the extraordinary mechanical properties of spider dragline silk.</title>
        <authorList>
            <person name="Kono N."/>
            <person name="Nakamura H."/>
            <person name="Mori M."/>
            <person name="Yoshida Y."/>
            <person name="Ohtoshi R."/>
            <person name="Malay A.D."/>
            <person name="Moran D.A.P."/>
            <person name="Tomita M."/>
            <person name="Numata K."/>
            <person name="Arakawa K."/>
        </authorList>
    </citation>
    <scope>NUCLEOTIDE SEQUENCE</scope>
</reference>
<organism evidence="2 3">
    <name type="scientific">Trichonephila inaurata madagascariensis</name>
    <dbReference type="NCBI Taxonomy" id="2747483"/>
    <lineage>
        <taxon>Eukaryota</taxon>
        <taxon>Metazoa</taxon>
        <taxon>Ecdysozoa</taxon>
        <taxon>Arthropoda</taxon>
        <taxon>Chelicerata</taxon>
        <taxon>Arachnida</taxon>
        <taxon>Araneae</taxon>
        <taxon>Araneomorphae</taxon>
        <taxon>Entelegynae</taxon>
        <taxon>Araneoidea</taxon>
        <taxon>Nephilidae</taxon>
        <taxon>Trichonephila</taxon>
        <taxon>Trichonephila inaurata</taxon>
    </lineage>
</organism>